<evidence type="ECO:0000313" key="13">
    <source>
        <dbReference type="Proteomes" id="UP001596266"/>
    </source>
</evidence>
<dbReference type="HAMAP" id="MF_00208">
    <property type="entry name" value="MurE"/>
    <property type="match status" value="1"/>
</dbReference>
<dbReference type="NCBIfam" id="TIGR01085">
    <property type="entry name" value="murE"/>
    <property type="match status" value="1"/>
</dbReference>
<dbReference type="Pfam" id="PF01225">
    <property type="entry name" value="Mur_ligase"/>
    <property type="match status" value="1"/>
</dbReference>
<evidence type="ECO:0000313" key="12">
    <source>
        <dbReference type="EMBL" id="MFC6397388.1"/>
    </source>
</evidence>
<feature type="domain" description="Mur ligase central" evidence="11">
    <location>
        <begin position="108"/>
        <end position="311"/>
    </location>
</feature>
<evidence type="ECO:0000256" key="1">
    <source>
        <dbReference type="ARBA" id="ARBA00005898"/>
    </source>
</evidence>
<keyword evidence="7 12" id="KW-0436">Ligase</keyword>
<organism evidence="12 13">
    <name type="scientific">Luteococcus sanguinis</name>
    <dbReference type="NCBI Taxonomy" id="174038"/>
    <lineage>
        <taxon>Bacteria</taxon>
        <taxon>Bacillati</taxon>
        <taxon>Actinomycetota</taxon>
        <taxon>Actinomycetes</taxon>
        <taxon>Propionibacteriales</taxon>
        <taxon>Propionibacteriaceae</taxon>
        <taxon>Luteococcus</taxon>
    </lineage>
</organism>
<dbReference type="NCBIfam" id="NF001124">
    <property type="entry name" value="PRK00139.1-2"/>
    <property type="match status" value="1"/>
</dbReference>
<dbReference type="Gene3D" id="3.90.190.20">
    <property type="entry name" value="Mur ligase, C-terminal domain"/>
    <property type="match status" value="1"/>
</dbReference>
<keyword evidence="3 7" id="KW-0133">Cell shape</keyword>
<dbReference type="InterPro" id="IPR036615">
    <property type="entry name" value="Mur_ligase_C_dom_sf"/>
</dbReference>
<dbReference type="Gene3D" id="3.40.1390.10">
    <property type="entry name" value="MurE/MurF, N-terminal domain"/>
    <property type="match status" value="1"/>
</dbReference>
<keyword evidence="7" id="KW-0963">Cytoplasm</keyword>
<name>A0ABW1X1K0_9ACTN</name>
<feature type="modified residue" description="N6-carboxylysine" evidence="7">
    <location>
        <position position="221"/>
    </location>
</feature>
<keyword evidence="7" id="KW-0547">Nucleotide-binding</keyword>
<dbReference type="InterPro" id="IPR035911">
    <property type="entry name" value="MurE/MurF_N"/>
</dbReference>
<keyword evidence="2 7" id="KW-0132">Cell division</keyword>
<keyword evidence="5 7" id="KW-0131">Cell cycle</keyword>
<comment type="PTM">
    <text evidence="7">Carboxylation is probably crucial for Mg(2+) binding and, consequently, for the gamma-phosphate positioning of ATP.</text>
</comment>
<comment type="caution">
    <text evidence="12">The sequence shown here is derived from an EMBL/GenBank/DDBJ whole genome shotgun (WGS) entry which is preliminary data.</text>
</comment>
<evidence type="ECO:0000256" key="2">
    <source>
        <dbReference type="ARBA" id="ARBA00022618"/>
    </source>
</evidence>
<accession>A0ABW1X1K0</accession>
<dbReference type="PANTHER" id="PTHR23135:SF4">
    <property type="entry name" value="UDP-N-ACETYLMURAMOYL-L-ALANYL-D-GLUTAMATE--2,6-DIAMINOPIMELATE LIGASE MURE HOMOLOG, CHLOROPLASTIC"/>
    <property type="match status" value="1"/>
</dbReference>
<evidence type="ECO:0000256" key="5">
    <source>
        <dbReference type="ARBA" id="ARBA00023306"/>
    </source>
</evidence>
<keyword evidence="7" id="KW-0067">ATP-binding</keyword>
<reference evidence="13" key="1">
    <citation type="journal article" date="2019" name="Int. J. Syst. Evol. Microbiol.">
        <title>The Global Catalogue of Microorganisms (GCM) 10K type strain sequencing project: providing services to taxonomists for standard genome sequencing and annotation.</title>
        <authorList>
            <consortium name="The Broad Institute Genomics Platform"/>
            <consortium name="The Broad Institute Genome Sequencing Center for Infectious Disease"/>
            <person name="Wu L."/>
            <person name="Ma J."/>
        </authorList>
    </citation>
    <scope>NUCLEOTIDE SEQUENCE [LARGE SCALE GENOMIC DNA]</scope>
    <source>
        <strain evidence="13">CGMCC 1.15277</strain>
    </source>
</reference>
<feature type="binding site" evidence="7">
    <location>
        <begin position="407"/>
        <end position="410"/>
    </location>
    <ligand>
        <name>meso-2,6-diaminopimelate</name>
        <dbReference type="ChEBI" id="CHEBI:57791"/>
    </ligand>
</feature>
<feature type="binding site" evidence="7">
    <location>
        <position position="181"/>
    </location>
    <ligand>
        <name>UDP-N-acetyl-alpha-D-muramoyl-L-alanyl-D-glutamate</name>
        <dbReference type="ChEBI" id="CHEBI:83900"/>
    </ligand>
</feature>
<dbReference type="GO" id="GO:0008765">
    <property type="term" value="F:UDP-N-acetylmuramoylalanyl-D-glutamate-2,6-diaminopimelate ligase activity"/>
    <property type="evidence" value="ECO:0007669"/>
    <property type="project" value="UniProtKB-EC"/>
</dbReference>
<dbReference type="SUPFAM" id="SSF53244">
    <property type="entry name" value="MurD-like peptide ligases, peptide-binding domain"/>
    <property type="match status" value="1"/>
</dbReference>
<dbReference type="InterPro" id="IPR036565">
    <property type="entry name" value="Mur-like_cat_sf"/>
</dbReference>
<feature type="domain" description="Mur ligase C-terminal" evidence="10">
    <location>
        <begin position="333"/>
        <end position="466"/>
    </location>
</feature>
<dbReference type="SUPFAM" id="SSF63418">
    <property type="entry name" value="MurE/MurF N-terminal domain"/>
    <property type="match status" value="1"/>
</dbReference>
<comment type="similarity">
    <text evidence="1 7">Belongs to the MurCDEF family. MurE subfamily.</text>
</comment>
<evidence type="ECO:0000259" key="11">
    <source>
        <dbReference type="Pfam" id="PF08245"/>
    </source>
</evidence>
<feature type="binding site" evidence="7">
    <location>
        <begin position="154"/>
        <end position="155"/>
    </location>
    <ligand>
        <name>UDP-N-acetyl-alpha-D-muramoyl-L-alanyl-D-glutamate</name>
        <dbReference type="ChEBI" id="CHEBI:83900"/>
    </ligand>
</feature>
<feature type="domain" description="Mur ligase N-terminal catalytic" evidence="9">
    <location>
        <begin position="22"/>
        <end position="91"/>
    </location>
</feature>
<feature type="binding site" evidence="7">
    <location>
        <position position="464"/>
    </location>
    <ligand>
        <name>meso-2,6-diaminopimelate</name>
        <dbReference type="ChEBI" id="CHEBI:57791"/>
    </ligand>
</feature>
<dbReference type="Proteomes" id="UP001596266">
    <property type="component" value="Unassembled WGS sequence"/>
</dbReference>
<evidence type="ECO:0000259" key="9">
    <source>
        <dbReference type="Pfam" id="PF01225"/>
    </source>
</evidence>
<evidence type="ECO:0000256" key="7">
    <source>
        <dbReference type="HAMAP-Rule" id="MF_00208"/>
    </source>
</evidence>
<gene>
    <name evidence="7" type="primary">murE</name>
    <name evidence="12" type="ORF">ACFP57_10410</name>
</gene>
<feature type="binding site" evidence="7">
    <location>
        <position position="383"/>
    </location>
    <ligand>
        <name>meso-2,6-diaminopimelate</name>
        <dbReference type="ChEBI" id="CHEBI:57791"/>
    </ligand>
</feature>
<dbReference type="Pfam" id="PF02875">
    <property type="entry name" value="Mur_ligase_C"/>
    <property type="match status" value="1"/>
</dbReference>
<keyword evidence="13" id="KW-1185">Reference proteome</keyword>
<comment type="subcellular location">
    <subcellularLocation>
        <location evidence="7 8">Cytoplasm</location>
    </subcellularLocation>
</comment>
<dbReference type="Pfam" id="PF08245">
    <property type="entry name" value="Mur_ligase_M"/>
    <property type="match status" value="1"/>
</dbReference>
<feature type="binding site" evidence="7">
    <location>
        <position position="24"/>
    </location>
    <ligand>
        <name>UDP-N-acetyl-alpha-D-muramoyl-L-alanyl-D-glutamate</name>
        <dbReference type="ChEBI" id="CHEBI:83900"/>
    </ligand>
</feature>
<dbReference type="Gene3D" id="3.40.1190.10">
    <property type="entry name" value="Mur-like, catalytic domain"/>
    <property type="match status" value="1"/>
</dbReference>
<comment type="cofactor">
    <cofactor evidence="7">
        <name>Mg(2+)</name>
        <dbReference type="ChEBI" id="CHEBI:18420"/>
    </cofactor>
</comment>
<keyword evidence="4 7" id="KW-0573">Peptidoglycan synthesis</keyword>
<comment type="catalytic activity">
    <reaction evidence="7">
        <text>UDP-N-acetyl-alpha-D-muramoyl-L-alanyl-D-glutamate + meso-2,6-diaminopimelate + ATP = UDP-N-acetyl-alpha-D-muramoyl-L-alanyl-gamma-D-glutamyl-meso-2,6-diaminopimelate + ADP + phosphate + H(+)</text>
        <dbReference type="Rhea" id="RHEA:23676"/>
        <dbReference type="ChEBI" id="CHEBI:15378"/>
        <dbReference type="ChEBI" id="CHEBI:30616"/>
        <dbReference type="ChEBI" id="CHEBI:43474"/>
        <dbReference type="ChEBI" id="CHEBI:57791"/>
        <dbReference type="ChEBI" id="CHEBI:83900"/>
        <dbReference type="ChEBI" id="CHEBI:83905"/>
        <dbReference type="ChEBI" id="CHEBI:456216"/>
        <dbReference type="EC" id="6.3.2.13"/>
    </reaction>
</comment>
<feature type="binding site" evidence="7">
    <location>
        <position position="26"/>
    </location>
    <ligand>
        <name>UDP-N-acetyl-alpha-D-muramoyl-L-alanyl-D-glutamate</name>
        <dbReference type="ChEBI" id="CHEBI:83900"/>
    </ligand>
</feature>
<dbReference type="InterPro" id="IPR005761">
    <property type="entry name" value="UDP-N-AcMur-Glu-dNH2Pim_ligase"/>
</dbReference>
<feature type="binding site" evidence="7">
    <location>
        <position position="189"/>
    </location>
    <ligand>
        <name>UDP-N-acetyl-alpha-D-muramoyl-L-alanyl-D-glutamate</name>
        <dbReference type="ChEBI" id="CHEBI:83900"/>
    </ligand>
</feature>
<comment type="pathway">
    <text evidence="7 8">Cell wall biogenesis; peptidoglycan biosynthesis.</text>
</comment>
<dbReference type="SUPFAM" id="SSF53623">
    <property type="entry name" value="MurD-like peptide ligases, catalytic domain"/>
    <property type="match status" value="1"/>
</dbReference>
<dbReference type="NCBIfam" id="NF001126">
    <property type="entry name" value="PRK00139.1-4"/>
    <property type="match status" value="1"/>
</dbReference>
<keyword evidence="6 7" id="KW-0961">Cell wall biogenesis/degradation</keyword>
<dbReference type="EC" id="6.3.2.13" evidence="7"/>
<dbReference type="InterPro" id="IPR004101">
    <property type="entry name" value="Mur_ligase_C"/>
</dbReference>
<feature type="binding site" evidence="7">
    <location>
        <position position="468"/>
    </location>
    <ligand>
        <name>meso-2,6-diaminopimelate</name>
        <dbReference type="ChEBI" id="CHEBI:57791"/>
    </ligand>
</feature>
<sequence length="501" mass="52791">MFTGLDVVIHGEPDADPEVGDITLDSRTVGPGTLYVALPGTKAHGADFSSAAAAQGAVAVLTDVDGRDRAAATGLPVVVCENPRAAMALAAATLFGRPTHDLRMFGLTGTNGKTTTCFLVEAALVAAGERVGTIGTNGFRLDGEPIESSRTTVTTPESPDLQALLAVMLERGASAVAMEVSSHALVLQRVNEVGFDVAGFTNLGRDHLDFHPTMEDYFQAKSRLFDPRWCRVAVVNTDDEYGLRLAQKLAGQELPRLVSTGFGPSDHQILDRRATPTGSWLKVAGPYGEREFTIDLPGEYNVRNAVMALAMLTEAGIDVDGAIEGLRHAQVPGRMELVLNDPDAPRCYVDFAHTPQAISAAIDAVEPDEGGRTIVVIGAGGDRDRAKRGPMGAAAARGSDLVVVTDDNPRTESPEAIRAAVVAGVESATDAGRRPEVVEVSPRREAIAHALASARAGDVVLVLGKGHERGQEIAGEVLPFDDAGTVRELWNEIQTMAGEGR</sequence>
<evidence type="ECO:0000256" key="6">
    <source>
        <dbReference type="ARBA" id="ARBA00023316"/>
    </source>
</evidence>
<evidence type="ECO:0000259" key="10">
    <source>
        <dbReference type="Pfam" id="PF02875"/>
    </source>
</evidence>
<evidence type="ECO:0000256" key="8">
    <source>
        <dbReference type="RuleBase" id="RU004135"/>
    </source>
</evidence>
<dbReference type="InterPro" id="IPR000713">
    <property type="entry name" value="Mur_ligase_N"/>
</dbReference>
<evidence type="ECO:0000256" key="3">
    <source>
        <dbReference type="ARBA" id="ARBA00022960"/>
    </source>
</evidence>
<dbReference type="EMBL" id="JBHSUA010000020">
    <property type="protein sequence ID" value="MFC6397388.1"/>
    <property type="molecule type" value="Genomic_DNA"/>
</dbReference>
<feature type="binding site" evidence="7">
    <location>
        <begin position="109"/>
        <end position="115"/>
    </location>
    <ligand>
        <name>ATP</name>
        <dbReference type="ChEBI" id="CHEBI:30616"/>
    </ligand>
</feature>
<feature type="short sequence motif" description="Meso-diaminopimelate recognition motif" evidence="7">
    <location>
        <begin position="407"/>
        <end position="410"/>
    </location>
</feature>
<comment type="caution">
    <text evidence="7">Lacks conserved residue(s) required for the propagation of feature annotation.</text>
</comment>
<keyword evidence="7" id="KW-0460">Magnesium</keyword>
<evidence type="ECO:0000256" key="4">
    <source>
        <dbReference type="ARBA" id="ARBA00022984"/>
    </source>
</evidence>
<dbReference type="InterPro" id="IPR013221">
    <property type="entry name" value="Mur_ligase_cen"/>
</dbReference>
<comment type="function">
    <text evidence="7">Catalyzes the addition of meso-diaminopimelic acid to the nucleotide precursor UDP-N-acetylmuramoyl-L-alanyl-D-glutamate (UMAG) in the biosynthesis of bacterial cell-wall peptidoglycan.</text>
</comment>
<protein>
    <recommendedName>
        <fullName evidence="7">UDP-N-acetylmuramoyl-L-alanyl-D-glutamate--2,6-diaminopimelate ligase</fullName>
        <ecNumber evidence="7">6.3.2.13</ecNumber>
    </recommendedName>
    <alternativeName>
        <fullName evidence="7">Meso-A2pm-adding enzyme</fullName>
    </alternativeName>
    <alternativeName>
        <fullName evidence="7">Meso-diaminopimelate-adding enzyme</fullName>
    </alternativeName>
    <alternativeName>
        <fullName evidence="7">UDP-MurNAc-L-Ala-D-Glu:meso-diaminopimelate ligase</fullName>
    </alternativeName>
    <alternativeName>
        <fullName evidence="7">UDP-MurNAc-tripeptide synthetase</fullName>
    </alternativeName>
    <alternativeName>
        <fullName evidence="7">UDP-N-acetylmuramyl-tripeptide synthetase</fullName>
    </alternativeName>
</protein>
<dbReference type="RefSeq" id="WP_386769590.1">
    <property type="nucleotide sequence ID" value="NZ_BAAAKI010000010.1"/>
</dbReference>
<dbReference type="PANTHER" id="PTHR23135">
    <property type="entry name" value="MUR LIGASE FAMILY MEMBER"/>
    <property type="match status" value="1"/>
</dbReference>
<proteinExistence type="inferred from homology"/>